<protein>
    <recommendedName>
        <fullName evidence="4">HK97 family phage prohead protease</fullName>
    </recommendedName>
</protein>
<evidence type="ECO:0000313" key="2">
    <source>
        <dbReference type="EMBL" id="MFC4333870.1"/>
    </source>
</evidence>
<keyword evidence="3" id="KW-1185">Reference proteome</keyword>
<evidence type="ECO:0000256" key="1">
    <source>
        <dbReference type="SAM" id="MobiDB-lite"/>
    </source>
</evidence>
<name>A0ABV8TSZ8_9ACTN</name>
<gene>
    <name evidence="2" type="ORF">ACFPET_01505</name>
</gene>
<sequence length="223" mass="23949">MPTIHMRGYAVRDIETADDGPIPYVLATEGRKADGLDLAMGTVDLARYESNPVLMYGHDYGSRDSLPIGRVDNVRADDGRLLGDLVFDRGDDFAVTVERKIRGGFLNAVSVGFEAYDIDQAGVPARWELFETSVVPLPMDPDAVADDGRALALARMLGGIDIDRAGKVLSKKNMGLVEDAVTALSALLEAAASEAAAEEDDEPGRAATPALDARRRRFEQAAN</sequence>
<dbReference type="EMBL" id="JBHSDK010000002">
    <property type="protein sequence ID" value="MFC4333870.1"/>
    <property type="molecule type" value="Genomic_DNA"/>
</dbReference>
<reference evidence="3" key="1">
    <citation type="journal article" date="2019" name="Int. J. Syst. Evol. Microbiol.">
        <title>The Global Catalogue of Microorganisms (GCM) 10K type strain sequencing project: providing services to taxonomists for standard genome sequencing and annotation.</title>
        <authorList>
            <consortium name="The Broad Institute Genomics Platform"/>
            <consortium name="The Broad Institute Genome Sequencing Center for Infectious Disease"/>
            <person name="Wu L."/>
            <person name="Ma J."/>
        </authorList>
    </citation>
    <scope>NUCLEOTIDE SEQUENCE [LARGE SCALE GENOMIC DNA]</scope>
    <source>
        <strain evidence="3">IBRC-M 10908</strain>
    </source>
</reference>
<feature type="region of interest" description="Disordered" evidence="1">
    <location>
        <begin position="194"/>
        <end position="223"/>
    </location>
</feature>
<proteinExistence type="predicted"/>
<dbReference type="Proteomes" id="UP001595823">
    <property type="component" value="Unassembled WGS sequence"/>
</dbReference>
<organism evidence="2 3">
    <name type="scientific">Salininema proteolyticum</name>
    <dbReference type="NCBI Taxonomy" id="1607685"/>
    <lineage>
        <taxon>Bacteria</taxon>
        <taxon>Bacillati</taxon>
        <taxon>Actinomycetota</taxon>
        <taxon>Actinomycetes</taxon>
        <taxon>Glycomycetales</taxon>
        <taxon>Glycomycetaceae</taxon>
        <taxon>Salininema</taxon>
    </lineage>
</organism>
<dbReference type="RefSeq" id="WP_380617609.1">
    <property type="nucleotide sequence ID" value="NZ_JBHSDK010000002.1"/>
</dbReference>
<evidence type="ECO:0000313" key="3">
    <source>
        <dbReference type="Proteomes" id="UP001595823"/>
    </source>
</evidence>
<accession>A0ABV8TSZ8</accession>
<comment type="caution">
    <text evidence="2">The sequence shown here is derived from an EMBL/GenBank/DDBJ whole genome shotgun (WGS) entry which is preliminary data.</text>
</comment>
<evidence type="ECO:0008006" key="4">
    <source>
        <dbReference type="Google" id="ProtNLM"/>
    </source>
</evidence>